<reference evidence="2" key="1">
    <citation type="journal article" date="2019" name="Int. J. Syst. Evol. Microbiol.">
        <title>The Global Catalogue of Microorganisms (GCM) 10K type strain sequencing project: providing services to taxonomists for standard genome sequencing and annotation.</title>
        <authorList>
            <consortium name="The Broad Institute Genomics Platform"/>
            <consortium name="The Broad Institute Genome Sequencing Center for Infectious Disease"/>
            <person name="Wu L."/>
            <person name="Ma J."/>
        </authorList>
    </citation>
    <scope>NUCLEOTIDE SEQUENCE [LARGE SCALE GENOMIC DNA]</scope>
    <source>
        <strain evidence="2">KCTC 42986</strain>
    </source>
</reference>
<protein>
    <recommendedName>
        <fullName evidence="3">ATP-binding protein</fullName>
    </recommendedName>
</protein>
<dbReference type="Proteomes" id="UP001595530">
    <property type="component" value="Unassembled WGS sequence"/>
</dbReference>
<proteinExistence type="predicted"/>
<organism evidence="1 2">
    <name type="scientific">Undibacterium arcticum</name>
    <dbReference type="NCBI Taxonomy" id="1762892"/>
    <lineage>
        <taxon>Bacteria</taxon>
        <taxon>Pseudomonadati</taxon>
        <taxon>Pseudomonadota</taxon>
        <taxon>Betaproteobacteria</taxon>
        <taxon>Burkholderiales</taxon>
        <taxon>Oxalobacteraceae</taxon>
        <taxon>Undibacterium</taxon>
    </lineage>
</organism>
<dbReference type="RefSeq" id="WP_390328471.1">
    <property type="nucleotide sequence ID" value="NZ_JBHRTP010000075.1"/>
</dbReference>
<accession>A0ABV7F8D3</accession>
<name>A0ABV7F8D3_9BURK</name>
<comment type="caution">
    <text evidence="1">The sequence shown here is derived from an EMBL/GenBank/DDBJ whole genome shotgun (WGS) entry which is preliminary data.</text>
</comment>
<evidence type="ECO:0000313" key="2">
    <source>
        <dbReference type="Proteomes" id="UP001595530"/>
    </source>
</evidence>
<evidence type="ECO:0000313" key="1">
    <source>
        <dbReference type="EMBL" id="MFC3110353.1"/>
    </source>
</evidence>
<dbReference type="EMBL" id="JBHRTP010000075">
    <property type="protein sequence ID" value="MFC3110353.1"/>
    <property type="molecule type" value="Genomic_DNA"/>
</dbReference>
<dbReference type="InterPro" id="IPR036890">
    <property type="entry name" value="HATPase_C_sf"/>
</dbReference>
<keyword evidence="2" id="KW-1185">Reference proteome</keyword>
<gene>
    <name evidence="1" type="ORF">ACFOFO_20700</name>
</gene>
<evidence type="ECO:0008006" key="3">
    <source>
        <dbReference type="Google" id="ProtNLM"/>
    </source>
</evidence>
<sequence length="400" mass="44727">MDMQTHIILPHDLLGDAQSFDTYARATSLSVEVSPTYLEQPPEGKSFPEVIAIQRLISLARHAVPMRVQWHKRVSERVLDSPNLFPLLAVLLCLDNVSHELLQEDGSAIAVDVQSSRQLIYKYRLQADLFSDTQILVCADSRGQGRPKSLYSDKSSGLIARADFESLVDRLLTSQTALNVSASQAVLFSQSIATIVAELFENTDIHGRLGLNDVPFKVNGIRGLVFKRVKIAQKEPRRIPDPASTPAQVSTEKEIRKELDALEISVFDAGVGFYSSYTRQGLRLDTPLEDEWRVMHKCLERHYDASVTDTRSSHRGMGLYEVLRALKTVHGMLEVRSGRAYGFRTFVEGELKFQLESRDSSLRPGMPKPVLLDVARKYVTAPSPHELLVGASVRVLIPLH</sequence>
<dbReference type="SUPFAM" id="SSF55874">
    <property type="entry name" value="ATPase domain of HSP90 chaperone/DNA topoisomerase II/histidine kinase"/>
    <property type="match status" value="1"/>
</dbReference>